<keyword evidence="8" id="KW-1015">Disulfide bond</keyword>
<dbReference type="PANTHER" id="PTHR13817:SF166">
    <property type="entry name" value="NEURONAL IGCAM-RELATED"/>
    <property type="match status" value="1"/>
</dbReference>
<accession>A0AAN8WXP9</accession>
<evidence type="ECO:0008006" key="15">
    <source>
        <dbReference type="Google" id="ProtNLM"/>
    </source>
</evidence>
<keyword evidence="14" id="KW-1185">Reference proteome</keyword>
<keyword evidence="4" id="KW-0677">Repeat</keyword>
<evidence type="ECO:0000256" key="6">
    <source>
        <dbReference type="ARBA" id="ARBA00022989"/>
    </source>
</evidence>
<reference evidence="13 14" key="1">
    <citation type="submission" date="2023-11" db="EMBL/GenBank/DDBJ databases">
        <title>Halocaridina rubra genome assembly.</title>
        <authorList>
            <person name="Smith C."/>
        </authorList>
    </citation>
    <scope>NUCLEOTIDE SEQUENCE [LARGE SCALE GENOMIC DNA]</scope>
    <source>
        <strain evidence="13">EP-1</strain>
        <tissue evidence="13">Whole</tissue>
    </source>
</reference>
<dbReference type="EMBL" id="JAXCGZ010017295">
    <property type="protein sequence ID" value="KAK7068344.1"/>
    <property type="molecule type" value="Genomic_DNA"/>
</dbReference>
<evidence type="ECO:0000256" key="4">
    <source>
        <dbReference type="ARBA" id="ARBA00022737"/>
    </source>
</evidence>
<feature type="domain" description="Fibronectin type-III" evidence="12">
    <location>
        <begin position="426"/>
        <end position="561"/>
    </location>
</feature>
<evidence type="ECO:0000256" key="7">
    <source>
        <dbReference type="ARBA" id="ARBA00023136"/>
    </source>
</evidence>
<dbReference type="SUPFAM" id="SSF48726">
    <property type="entry name" value="Immunoglobulin"/>
    <property type="match status" value="4"/>
</dbReference>
<evidence type="ECO:0000256" key="8">
    <source>
        <dbReference type="ARBA" id="ARBA00023157"/>
    </source>
</evidence>
<dbReference type="GO" id="GO:0030154">
    <property type="term" value="P:cell differentiation"/>
    <property type="evidence" value="ECO:0007669"/>
    <property type="project" value="UniProtKB-ARBA"/>
</dbReference>
<dbReference type="SMART" id="SM00409">
    <property type="entry name" value="IG"/>
    <property type="match status" value="4"/>
</dbReference>
<feature type="domain" description="Fibronectin type-III" evidence="12">
    <location>
        <begin position="576"/>
        <end position="670"/>
    </location>
</feature>
<evidence type="ECO:0000256" key="1">
    <source>
        <dbReference type="ARBA" id="ARBA00004167"/>
    </source>
</evidence>
<feature type="domain" description="Ig-like" evidence="11">
    <location>
        <begin position="1"/>
        <end position="78"/>
    </location>
</feature>
<dbReference type="InterPro" id="IPR050964">
    <property type="entry name" value="Striated_Muscle_Regulatory"/>
</dbReference>
<keyword evidence="7" id="KW-0472">Membrane</keyword>
<dbReference type="InterPro" id="IPR013783">
    <property type="entry name" value="Ig-like_fold"/>
</dbReference>
<keyword evidence="3" id="KW-0732">Signal</keyword>
<feature type="compositionally biased region" description="Basic residues" evidence="10">
    <location>
        <begin position="1197"/>
        <end position="1210"/>
    </location>
</feature>
<comment type="subcellular location">
    <subcellularLocation>
        <location evidence="1">Membrane</location>
        <topology evidence="1">Single-pass membrane protein</topology>
    </subcellularLocation>
</comment>
<dbReference type="InterPro" id="IPR003598">
    <property type="entry name" value="Ig_sub2"/>
</dbReference>
<evidence type="ECO:0000259" key="11">
    <source>
        <dbReference type="PROSITE" id="PS50835"/>
    </source>
</evidence>
<protein>
    <recommendedName>
        <fullName evidence="15">Down syndrome cell adhesion molecule-like protein Dscam2</fullName>
    </recommendedName>
</protein>
<organism evidence="13 14">
    <name type="scientific">Halocaridina rubra</name>
    <name type="common">Hawaiian red shrimp</name>
    <dbReference type="NCBI Taxonomy" id="373956"/>
    <lineage>
        <taxon>Eukaryota</taxon>
        <taxon>Metazoa</taxon>
        <taxon>Ecdysozoa</taxon>
        <taxon>Arthropoda</taxon>
        <taxon>Crustacea</taxon>
        <taxon>Multicrustacea</taxon>
        <taxon>Malacostraca</taxon>
        <taxon>Eumalacostraca</taxon>
        <taxon>Eucarida</taxon>
        <taxon>Decapoda</taxon>
        <taxon>Pleocyemata</taxon>
        <taxon>Caridea</taxon>
        <taxon>Atyoidea</taxon>
        <taxon>Atyidae</taxon>
        <taxon>Halocaridina</taxon>
    </lineage>
</organism>
<feature type="domain" description="Fibronectin type-III" evidence="12">
    <location>
        <begin position="674"/>
        <end position="773"/>
    </location>
</feature>
<feature type="domain" description="Fibronectin type-III" evidence="12">
    <location>
        <begin position="326"/>
        <end position="421"/>
    </location>
</feature>
<dbReference type="FunFam" id="2.60.40.10:FF:000107">
    <property type="entry name" value="Myosin, light chain kinase a"/>
    <property type="match status" value="1"/>
</dbReference>
<dbReference type="InterPro" id="IPR003599">
    <property type="entry name" value="Ig_sub"/>
</dbReference>
<proteinExistence type="predicted"/>
<keyword evidence="6" id="KW-1133">Transmembrane helix</keyword>
<evidence type="ECO:0000256" key="2">
    <source>
        <dbReference type="ARBA" id="ARBA00022692"/>
    </source>
</evidence>
<keyword evidence="9" id="KW-0393">Immunoglobulin domain</keyword>
<dbReference type="InterPro" id="IPR036116">
    <property type="entry name" value="FN3_sf"/>
</dbReference>
<dbReference type="GO" id="GO:0016020">
    <property type="term" value="C:membrane"/>
    <property type="evidence" value="ECO:0007669"/>
    <property type="project" value="UniProtKB-SubCell"/>
</dbReference>
<dbReference type="Pfam" id="PF00041">
    <property type="entry name" value="fn3"/>
    <property type="match status" value="4"/>
</dbReference>
<dbReference type="FunFam" id="2.60.40.10:FF:000104">
    <property type="entry name" value="Down syndrome cell adhesion molecule b"/>
    <property type="match status" value="1"/>
</dbReference>
<feature type="domain" description="Fibronectin type-III" evidence="12">
    <location>
        <begin position="861"/>
        <end position="954"/>
    </location>
</feature>
<evidence type="ECO:0000313" key="14">
    <source>
        <dbReference type="Proteomes" id="UP001381693"/>
    </source>
</evidence>
<evidence type="ECO:0000313" key="13">
    <source>
        <dbReference type="EMBL" id="KAK7068344.1"/>
    </source>
</evidence>
<dbReference type="InterPro" id="IPR056754">
    <property type="entry name" value="DSCAM/DSCAML_C"/>
</dbReference>
<keyword evidence="2" id="KW-0812">Transmembrane</keyword>
<dbReference type="Pfam" id="PF13927">
    <property type="entry name" value="Ig_3"/>
    <property type="match status" value="2"/>
</dbReference>
<evidence type="ECO:0000256" key="3">
    <source>
        <dbReference type="ARBA" id="ARBA00022729"/>
    </source>
</evidence>
<dbReference type="GO" id="GO:0007155">
    <property type="term" value="P:cell adhesion"/>
    <property type="evidence" value="ECO:0007669"/>
    <property type="project" value="UniProtKB-KW"/>
</dbReference>
<sequence length="1440" mass="156278">MRARVMCGVSHGDSPLTLDWLKDGRPLSMGGSSTVQVMVLDPFTSVLSINSLTAEHSGKYTCKAQNAAATVRFDATLTVYALHLAGRFAGNVTPSIHISMLASSPQSHYAAHILHNHRIIASYTSVPPSWILEPKDSQVLRGQPIVIDCAARGYPEPTLTWKKKVGSGSDAFRNVELVRPRAEHLSNGSLYIAGAEPDHAGTYVCHASNSVKFISSTIYIAVNSAPYFIVGTNAAEVRAGEKASLECRVKGDAPLTLTWAINGSPLPRSSRYSETVKVEPGGSLLGVIVIYSTTQSDAGDYTCTAHNDFGRNSRHISLSVHEPPSAPRELRVVDGGSRSVRVSWAAPEPSPSSYIVQFRDTLKGWGESREISIQADVIATRGGIEISPLNPATAYVVRVFAINHLGRSPASEALRFTTSPEKPGAAPMEVRAEAVGPTEVKVSWRPPPERLAHGNILGFYLGYAPAIRHTSQSPTPQYNFTTVKGSQAFRSGEEGFISKGEILKSSIMEGIRSPGDDGDRLWIVKVDGLQPYTEYHVVVQAFNREGSGPLSPPVSVITREDVSQSETLLPPVPGGPPQECRCTGLSWDSVQVSWDMPDPRSHHGVLRGYKIDYERWDGWSDVVRGSQTSALTAVVTGLEAATNYSMRVRAYTSVGDGPWSIPILCTTLEDVPGRIGAIKAVVASSESFITSWSPPQKPNGHIVSYKITWRVVGAILGEGRGTEGVSTVAGTVNFIKVEGVKGRLVEMEIVAATREGEGPPTATRVTLTNTIPAAIYSTSNSLRPQKGEDVTLPCGHVGQPQPSLVWSYQQRPVDREGRIFKNDGGLLVQDVQREDSGNYTCTVSNSHGTDHLTHYMAVLVPPSPSLVLASSSSESSVQVQWKPGDDGGSPIIRFSLYYRKDHGAWTHVNLQRRTHSHILTALECGSRYHIYVVSHNEVGGSPASSTAVVRTLGGPPQPPQAEHFFALNATTVAIFPKAWIAQGCPITHMVLEYRQHKGQHWVQVSSGWPQENRVDVGGLESATTYLLRATAVTSAGSSTHSYTFTTLTAKGEISPMWSDAGWNQWSSARVLLPLLTSVIALASSLTIVCYCLRRKMSPTEGSTEVSDGEREKRTNTAVMENKHNMAQREQYYATIRKSNPRDNQSDTAPEEADDIYPYATFPLSSQANQESGHIPMMPLCQAHNGDKKGDNYGETKQKRRPLQRHNRSRSRGGGADSGDDYEMLGSETETEHGGVSSRTESSNQLDDIPSIRDHSIYGRGGGGGGGGESIYSRENASRPLPTKEMHREAGFAPREGPHKNTNNTPAFQQRIHHNLLYHAESSTSPEPSPTTERKSFLRHPRARSRVKSEGTKAGASSRAAPANATGPMGPLPAAMPPSYPGVAEKRDVRPLLGHPNRRGPNHDPSEVSEAECDRDILPPPRRYSDTRFKGHPSQDYSIAV</sequence>
<dbReference type="InterPro" id="IPR003961">
    <property type="entry name" value="FN3_dom"/>
</dbReference>
<keyword evidence="5" id="KW-0130">Cell adhesion</keyword>
<feature type="domain" description="Ig-like" evidence="11">
    <location>
        <begin position="128"/>
        <end position="221"/>
    </location>
</feature>
<feature type="compositionally biased region" description="Gly residues" evidence="10">
    <location>
        <begin position="1258"/>
        <end position="1268"/>
    </location>
</feature>
<comment type="caution">
    <text evidence="13">The sequence shown here is derived from an EMBL/GenBank/DDBJ whole genome shotgun (WGS) entry which is preliminary data.</text>
</comment>
<feature type="compositionally biased region" description="Pro residues" evidence="10">
    <location>
        <begin position="1369"/>
        <end position="1379"/>
    </location>
</feature>
<feature type="region of interest" description="Disordered" evidence="10">
    <location>
        <begin position="1319"/>
        <end position="1440"/>
    </location>
</feature>
<dbReference type="SUPFAM" id="SSF49265">
    <property type="entry name" value="Fibronectin type III"/>
    <property type="match status" value="3"/>
</dbReference>
<dbReference type="FunFam" id="2.60.40.10:FF:000333">
    <property type="entry name" value="Down syndrome cell adhesion molecule"/>
    <property type="match status" value="1"/>
</dbReference>
<dbReference type="GO" id="GO:0009653">
    <property type="term" value="P:anatomical structure morphogenesis"/>
    <property type="evidence" value="ECO:0007669"/>
    <property type="project" value="UniProtKB-ARBA"/>
</dbReference>
<feature type="compositionally biased region" description="Low complexity" evidence="10">
    <location>
        <begin position="1353"/>
        <end position="1368"/>
    </location>
</feature>
<name>A0AAN8WXP9_HALRR</name>
<dbReference type="InterPro" id="IPR036179">
    <property type="entry name" value="Ig-like_dom_sf"/>
</dbReference>
<feature type="compositionally biased region" description="Basic residues" evidence="10">
    <location>
        <begin position="1336"/>
        <end position="1345"/>
    </location>
</feature>
<feature type="domain" description="Ig-like" evidence="11">
    <location>
        <begin position="226"/>
        <end position="319"/>
    </location>
</feature>
<dbReference type="SMART" id="SM00408">
    <property type="entry name" value="IGc2"/>
    <property type="match status" value="4"/>
</dbReference>
<feature type="domain" description="Fibronectin type-III" evidence="12">
    <location>
        <begin position="955"/>
        <end position="1051"/>
    </location>
</feature>
<dbReference type="Pfam" id="PF07679">
    <property type="entry name" value="I-set"/>
    <property type="match status" value="2"/>
</dbReference>
<dbReference type="InterPro" id="IPR007110">
    <property type="entry name" value="Ig-like_dom"/>
</dbReference>
<evidence type="ECO:0000256" key="9">
    <source>
        <dbReference type="ARBA" id="ARBA00023319"/>
    </source>
</evidence>
<dbReference type="Gene3D" id="2.60.40.10">
    <property type="entry name" value="Immunoglobulins"/>
    <property type="match status" value="10"/>
</dbReference>
<dbReference type="SMART" id="SM00060">
    <property type="entry name" value="FN3"/>
    <property type="match status" value="6"/>
</dbReference>
<dbReference type="PROSITE" id="PS50835">
    <property type="entry name" value="IG_LIKE"/>
    <property type="match status" value="4"/>
</dbReference>
<feature type="compositionally biased region" description="Polar residues" evidence="10">
    <location>
        <begin position="1236"/>
        <end position="1245"/>
    </location>
</feature>
<evidence type="ECO:0000256" key="10">
    <source>
        <dbReference type="SAM" id="MobiDB-lite"/>
    </source>
</evidence>
<dbReference type="FunFam" id="2.60.40.10:FF:000028">
    <property type="entry name" value="Neuronal cell adhesion molecule"/>
    <property type="match status" value="1"/>
</dbReference>
<dbReference type="PROSITE" id="PS50853">
    <property type="entry name" value="FN3"/>
    <property type="match status" value="6"/>
</dbReference>
<feature type="region of interest" description="Disordered" evidence="10">
    <location>
        <begin position="1176"/>
        <end position="1282"/>
    </location>
</feature>
<feature type="compositionally biased region" description="Basic and acidic residues" evidence="10">
    <location>
        <begin position="1400"/>
        <end position="1428"/>
    </location>
</feature>
<dbReference type="Proteomes" id="UP001381693">
    <property type="component" value="Unassembled WGS sequence"/>
</dbReference>
<evidence type="ECO:0000256" key="5">
    <source>
        <dbReference type="ARBA" id="ARBA00022889"/>
    </source>
</evidence>
<feature type="domain" description="Ig-like" evidence="11">
    <location>
        <begin position="772"/>
        <end position="853"/>
    </location>
</feature>
<dbReference type="InterPro" id="IPR013098">
    <property type="entry name" value="Ig_I-set"/>
</dbReference>
<dbReference type="Pfam" id="PF25059">
    <property type="entry name" value="FN3_DSCAM-DSCAML_C"/>
    <property type="match status" value="1"/>
</dbReference>
<feature type="compositionally biased region" description="Basic and acidic residues" evidence="10">
    <location>
        <begin position="1184"/>
        <end position="1196"/>
    </location>
</feature>
<evidence type="ECO:0000259" key="12">
    <source>
        <dbReference type="PROSITE" id="PS50853"/>
    </source>
</evidence>
<dbReference type="CDD" id="cd00063">
    <property type="entry name" value="FN3"/>
    <property type="match status" value="6"/>
</dbReference>
<gene>
    <name evidence="13" type="ORF">SK128_025459</name>
</gene>
<dbReference type="PANTHER" id="PTHR13817">
    <property type="entry name" value="TITIN"/>
    <property type="match status" value="1"/>
</dbReference>